<name>A0ABY6DP19_9NEIS</name>
<proteinExistence type="predicted"/>
<gene>
    <name evidence="5" type="ORF">N8I74_03710</name>
</gene>
<evidence type="ECO:0000313" key="6">
    <source>
        <dbReference type="Proteomes" id="UP001061302"/>
    </source>
</evidence>
<dbReference type="Proteomes" id="UP001061302">
    <property type="component" value="Chromosome"/>
</dbReference>
<keyword evidence="3" id="KW-0804">Transcription</keyword>
<accession>A0ABY6DP19</accession>
<dbReference type="InterPro" id="IPR000792">
    <property type="entry name" value="Tscrpt_reg_LuxR_C"/>
</dbReference>
<dbReference type="SUPFAM" id="SSF75516">
    <property type="entry name" value="Pheromone-binding domain of LuxR-like quorum-sensing transcription factors"/>
    <property type="match status" value="1"/>
</dbReference>
<dbReference type="Pfam" id="PF03472">
    <property type="entry name" value="Autoind_bind"/>
    <property type="match status" value="1"/>
</dbReference>
<dbReference type="Gene3D" id="3.30.450.80">
    <property type="entry name" value="Transcription factor LuxR-like, autoinducer-binding domain"/>
    <property type="match status" value="1"/>
</dbReference>
<reference evidence="5" key="1">
    <citation type="submission" date="2022-10" db="EMBL/GenBank/DDBJ databases">
        <title>Chitiniphilus purpureus sp. nov., a novel chitin-degrading bacterium isolated from crawfish pond sediment.</title>
        <authorList>
            <person name="Li K."/>
        </authorList>
    </citation>
    <scope>NUCLEOTIDE SEQUENCE</scope>
    <source>
        <strain evidence="5">CD1</strain>
    </source>
</reference>
<feature type="domain" description="HTH luxR-type" evidence="4">
    <location>
        <begin position="243"/>
        <end position="308"/>
    </location>
</feature>
<protein>
    <submittedName>
        <fullName evidence="5">Autoinducer binding domain-containing protein</fullName>
    </submittedName>
</protein>
<dbReference type="EMBL" id="CP106753">
    <property type="protein sequence ID" value="UXY16135.1"/>
    <property type="molecule type" value="Genomic_DNA"/>
</dbReference>
<dbReference type="InterPro" id="IPR016032">
    <property type="entry name" value="Sig_transdc_resp-reg_C-effctor"/>
</dbReference>
<dbReference type="RefSeq" id="WP_263125576.1">
    <property type="nucleotide sequence ID" value="NZ_CP106753.1"/>
</dbReference>
<dbReference type="PRINTS" id="PR00038">
    <property type="entry name" value="HTHLUXR"/>
</dbReference>
<dbReference type="SUPFAM" id="SSF46894">
    <property type="entry name" value="C-terminal effector domain of the bipartite response regulators"/>
    <property type="match status" value="1"/>
</dbReference>
<dbReference type="Gene3D" id="1.10.10.10">
    <property type="entry name" value="Winged helix-like DNA-binding domain superfamily/Winged helix DNA-binding domain"/>
    <property type="match status" value="1"/>
</dbReference>
<dbReference type="PROSITE" id="PS50043">
    <property type="entry name" value="HTH_LUXR_2"/>
    <property type="match status" value="1"/>
</dbReference>
<dbReference type="InterPro" id="IPR036388">
    <property type="entry name" value="WH-like_DNA-bd_sf"/>
</dbReference>
<sequence>MGLNLDDELFERATLICHLDGEAIAKEDPYRLPEREGHHRELEQAIPNVVPPAGFTVLSSNSSRRPAHEDGFDSLQLITEILRLNDCKTFDQVNSALVQLSGKLGFDAFLYGGRFHFDGARHVQQIESNYDPAWREKYDQRCYMQIDPVVCHSLTSVSPLIWNEGMYVNETQRNLREEARMHGLSEGMSLPVHSRNGDVALLSLAIAHSDNDARRHVREMLMCGSLLATLTHEAMRRIIKGQHMALPPKLTKREAEILKWVAGGKSTWEISRLVSISEHGVSYHMRNILQKFDVTNRHQAVAKAVAFGLI</sequence>
<keyword evidence="6" id="KW-1185">Reference proteome</keyword>
<dbReference type="InterPro" id="IPR005143">
    <property type="entry name" value="TF_LuxR_autoind-bd_dom"/>
</dbReference>
<evidence type="ECO:0000256" key="2">
    <source>
        <dbReference type="ARBA" id="ARBA00023125"/>
    </source>
</evidence>
<dbReference type="SMART" id="SM00421">
    <property type="entry name" value="HTH_LUXR"/>
    <property type="match status" value="1"/>
</dbReference>
<evidence type="ECO:0000256" key="3">
    <source>
        <dbReference type="ARBA" id="ARBA00023163"/>
    </source>
</evidence>
<evidence type="ECO:0000256" key="1">
    <source>
        <dbReference type="ARBA" id="ARBA00023015"/>
    </source>
</evidence>
<dbReference type="PANTHER" id="PTHR44688:SF16">
    <property type="entry name" value="DNA-BINDING TRANSCRIPTIONAL ACTIVATOR DEVR_DOSR"/>
    <property type="match status" value="1"/>
</dbReference>
<evidence type="ECO:0000259" key="4">
    <source>
        <dbReference type="PROSITE" id="PS50043"/>
    </source>
</evidence>
<keyword evidence="1" id="KW-0805">Transcription regulation</keyword>
<dbReference type="InterPro" id="IPR036693">
    <property type="entry name" value="TF_LuxR_autoind-bd_dom_sf"/>
</dbReference>
<dbReference type="CDD" id="cd06170">
    <property type="entry name" value="LuxR_C_like"/>
    <property type="match status" value="1"/>
</dbReference>
<evidence type="ECO:0000313" key="5">
    <source>
        <dbReference type="EMBL" id="UXY16135.1"/>
    </source>
</evidence>
<organism evidence="5 6">
    <name type="scientific">Chitiniphilus purpureus</name>
    <dbReference type="NCBI Taxonomy" id="2981137"/>
    <lineage>
        <taxon>Bacteria</taxon>
        <taxon>Pseudomonadati</taxon>
        <taxon>Pseudomonadota</taxon>
        <taxon>Betaproteobacteria</taxon>
        <taxon>Neisseriales</taxon>
        <taxon>Chitinibacteraceae</taxon>
        <taxon>Chitiniphilus</taxon>
    </lineage>
</organism>
<keyword evidence="2" id="KW-0238">DNA-binding</keyword>
<dbReference type="PANTHER" id="PTHR44688">
    <property type="entry name" value="DNA-BINDING TRANSCRIPTIONAL ACTIVATOR DEVR_DOSR"/>
    <property type="match status" value="1"/>
</dbReference>
<dbReference type="Pfam" id="PF00196">
    <property type="entry name" value="GerE"/>
    <property type="match status" value="1"/>
</dbReference>